<name>A0ABX7AYV2_9PROT</name>
<dbReference type="PANTHER" id="PTHR43531">
    <property type="entry name" value="PROTEIN ICFG"/>
    <property type="match status" value="1"/>
</dbReference>
<dbReference type="Pfam" id="PF00015">
    <property type="entry name" value="MCPsignal"/>
    <property type="match status" value="1"/>
</dbReference>
<gene>
    <name evidence="6" type="ORF">IGS68_14230</name>
</gene>
<keyword evidence="4" id="KW-0812">Transmembrane</keyword>
<evidence type="ECO:0000313" key="6">
    <source>
        <dbReference type="EMBL" id="QQP87282.1"/>
    </source>
</evidence>
<keyword evidence="3" id="KW-0807">Transducer</keyword>
<sequence>MRREGAHGVPWRNLLVLAVWSVAASTLGGVLVLAGMPHGAAIAASLGGTTAVACLGAAVIWIVRRRQPCPPAPDAPAVPFRERFDDLRERVRNTLGALNSSLGRIAKATQATQDIAARTNLLALDSMIQTARHAQSGKGFAPAASAARSIAGETRHSMVEIGNHIREINDLSASVSATMDEVDTVVSDMQDMVDGIVSDRSKVVRLADWTGRRIAPAAATEPSPP</sequence>
<organism evidence="6 7">
    <name type="scientific">Skermanella cutis</name>
    <dbReference type="NCBI Taxonomy" id="2775420"/>
    <lineage>
        <taxon>Bacteria</taxon>
        <taxon>Pseudomonadati</taxon>
        <taxon>Pseudomonadota</taxon>
        <taxon>Alphaproteobacteria</taxon>
        <taxon>Rhodospirillales</taxon>
        <taxon>Azospirillaceae</taxon>
        <taxon>Skermanella</taxon>
    </lineage>
</organism>
<evidence type="ECO:0000256" key="2">
    <source>
        <dbReference type="ARBA" id="ARBA00029447"/>
    </source>
</evidence>
<feature type="transmembrane region" description="Helical" evidence="4">
    <location>
        <begin position="40"/>
        <end position="63"/>
    </location>
</feature>
<keyword evidence="1" id="KW-0145">Chemotaxis</keyword>
<dbReference type="PANTHER" id="PTHR43531:SF11">
    <property type="entry name" value="METHYL-ACCEPTING CHEMOTAXIS PROTEIN 3"/>
    <property type="match status" value="1"/>
</dbReference>
<evidence type="ECO:0000259" key="5">
    <source>
        <dbReference type="PROSITE" id="PS50111"/>
    </source>
</evidence>
<comment type="similarity">
    <text evidence="2">Belongs to the methyl-accepting chemotaxis (MCP) protein family.</text>
</comment>
<evidence type="ECO:0000256" key="1">
    <source>
        <dbReference type="ARBA" id="ARBA00022500"/>
    </source>
</evidence>
<dbReference type="InterPro" id="IPR051310">
    <property type="entry name" value="MCP_chemotaxis"/>
</dbReference>
<feature type="transmembrane region" description="Helical" evidence="4">
    <location>
        <begin position="12"/>
        <end position="34"/>
    </location>
</feature>
<dbReference type="InterPro" id="IPR004089">
    <property type="entry name" value="MCPsignal_dom"/>
</dbReference>
<keyword evidence="4" id="KW-1133">Transmembrane helix</keyword>
<evidence type="ECO:0000313" key="7">
    <source>
        <dbReference type="Proteomes" id="UP000595197"/>
    </source>
</evidence>
<dbReference type="PRINTS" id="PR00260">
    <property type="entry name" value="CHEMTRNSDUCR"/>
</dbReference>
<dbReference type="SUPFAM" id="SSF58104">
    <property type="entry name" value="Methyl-accepting chemotaxis protein (MCP) signaling domain"/>
    <property type="match status" value="1"/>
</dbReference>
<dbReference type="PROSITE" id="PS50111">
    <property type="entry name" value="CHEMOTAXIS_TRANSDUC_2"/>
    <property type="match status" value="1"/>
</dbReference>
<dbReference type="RefSeq" id="WP_201069946.1">
    <property type="nucleotide sequence ID" value="NZ_CP067420.1"/>
</dbReference>
<accession>A0ABX7AYV2</accession>
<dbReference type="Proteomes" id="UP000595197">
    <property type="component" value="Chromosome"/>
</dbReference>
<proteinExistence type="inferred from homology"/>
<dbReference type="InterPro" id="IPR004090">
    <property type="entry name" value="Chemotax_Me-accpt_rcpt"/>
</dbReference>
<reference evidence="6" key="1">
    <citation type="submission" date="2021-02" db="EMBL/GenBank/DDBJ databases">
        <title>Skermanella TT6 skin isolate.</title>
        <authorList>
            <person name="Lee K."/>
            <person name="Ganzorig M."/>
        </authorList>
    </citation>
    <scope>NUCLEOTIDE SEQUENCE</scope>
    <source>
        <strain evidence="6">TT6</strain>
    </source>
</reference>
<dbReference type="Gene3D" id="1.10.287.950">
    <property type="entry name" value="Methyl-accepting chemotaxis protein"/>
    <property type="match status" value="1"/>
</dbReference>
<keyword evidence="7" id="KW-1185">Reference proteome</keyword>
<evidence type="ECO:0000256" key="3">
    <source>
        <dbReference type="PROSITE-ProRule" id="PRU00284"/>
    </source>
</evidence>
<evidence type="ECO:0000256" key="4">
    <source>
        <dbReference type="SAM" id="Phobius"/>
    </source>
</evidence>
<dbReference type="EMBL" id="CP067420">
    <property type="protein sequence ID" value="QQP87282.1"/>
    <property type="molecule type" value="Genomic_DNA"/>
</dbReference>
<keyword evidence="4" id="KW-0472">Membrane</keyword>
<feature type="domain" description="Methyl-accepting transducer" evidence="5">
    <location>
        <begin position="89"/>
        <end position="194"/>
    </location>
</feature>
<protein>
    <recommendedName>
        <fullName evidence="5">Methyl-accepting transducer domain-containing protein</fullName>
    </recommendedName>
</protein>